<protein>
    <submittedName>
        <fullName evidence="1">Uncharacterized protein</fullName>
    </submittedName>
</protein>
<dbReference type="RefSeq" id="WP_211086081.1">
    <property type="nucleotide sequence ID" value="NZ_JAFDST010000001.1"/>
</dbReference>
<organism evidence="1 2">
    <name type="scientific">Bacillus capparidis</name>
    <dbReference type="NCBI Taxonomy" id="1840411"/>
    <lineage>
        <taxon>Bacteria</taxon>
        <taxon>Bacillati</taxon>
        <taxon>Bacillota</taxon>
        <taxon>Bacilli</taxon>
        <taxon>Bacillales</taxon>
        <taxon>Bacillaceae</taxon>
        <taxon>Bacillus</taxon>
    </lineage>
</organism>
<keyword evidence="2" id="KW-1185">Reference proteome</keyword>
<dbReference type="EMBL" id="JAFDST010000001">
    <property type="protein sequence ID" value="MBP1080773.1"/>
    <property type="molecule type" value="Genomic_DNA"/>
</dbReference>
<dbReference type="Proteomes" id="UP000674416">
    <property type="component" value="Unassembled WGS sequence"/>
</dbReference>
<reference evidence="1 2" key="1">
    <citation type="submission" date="2021-01" db="EMBL/GenBank/DDBJ databases">
        <title>Genomic Encyclopedia of Type Strains, Phase IV (KMG-IV): sequencing the most valuable type-strain genomes for metagenomic binning, comparative biology and taxonomic classification.</title>
        <authorList>
            <person name="Goeker M."/>
        </authorList>
    </citation>
    <scope>NUCLEOTIDE SEQUENCE [LARGE SCALE GENOMIC DNA]</scope>
    <source>
        <strain evidence="1 2">DSM 103394</strain>
    </source>
</reference>
<name>A0ABS4CUH1_9BACI</name>
<sequence>MQGILGAIGKTLISLQEQGEVIIERTEELYMDEILYSVEKTLIDVKAAYKIEELEANLKIKITLQ</sequence>
<gene>
    <name evidence="1" type="ORF">JOC74_001261</name>
</gene>
<accession>A0ABS4CUH1</accession>
<evidence type="ECO:0000313" key="2">
    <source>
        <dbReference type="Proteomes" id="UP000674416"/>
    </source>
</evidence>
<evidence type="ECO:0000313" key="1">
    <source>
        <dbReference type="EMBL" id="MBP1080773.1"/>
    </source>
</evidence>
<proteinExistence type="predicted"/>
<comment type="caution">
    <text evidence="1">The sequence shown here is derived from an EMBL/GenBank/DDBJ whole genome shotgun (WGS) entry which is preliminary data.</text>
</comment>